<dbReference type="AlphaFoldDB" id="A0AAP3ESJ4"/>
<comment type="caution">
    <text evidence="1">The sequence shown here is derived from an EMBL/GenBank/DDBJ whole genome shotgun (WGS) entry which is preliminary data.</text>
</comment>
<dbReference type="InterPro" id="IPR008868">
    <property type="entry name" value="TniB"/>
</dbReference>
<dbReference type="EMBL" id="JALXKZ020000022">
    <property type="protein sequence ID" value="MCV7629441.1"/>
    <property type="molecule type" value="Genomic_DNA"/>
</dbReference>
<sequence length="357" mass="39704">MDALLWHTQAMTPAPTAPEPVLLHEFGQLSPEAQNEYWTRLNRWMCATTLDCERTDALRAGMDRVTYRNAYSRSGAKTIIGLSAPNGVGKSTFIKSYAQDLYHQSMQGQAVDKLPSHTDSSGAPSHWIPQVYITLRAASEVADVNAAILSYLGYPIMGRTTKDTTLLVHAVARHGVRLLILDDAHMLRAKQARARDVLDYVKFLNTMMGERDGTLVLVGANMEGGPVYEDPQLAARLRTFALHPYNVQQDTTERMAWQHLLAAVEKKFMPYLDTATEGTLTRELAGPIWARTQGHLGDTHQLITTALLEAFDQGDTTLTSEHLRGVRLSARAEAAEADLLRDATLTSHREQNRKAKR</sequence>
<reference evidence="1" key="1">
    <citation type="submission" date="2023-06" db="EMBL/GenBank/DDBJ databases">
        <title>lsaBGC provides a comprehensive framework for evolutionary analysis of biosynthetic gene clusters within focal taxa.</title>
        <authorList>
            <person name="Salamzade R."/>
            <person name="Sandstrom S."/>
            <person name="Kalan L.R."/>
        </authorList>
    </citation>
    <scope>NUCLEOTIDE SEQUENCE</scope>
    <source>
        <strain evidence="1">P3-SID899</strain>
    </source>
</reference>
<accession>A0AAP3ESJ4</accession>
<name>A0AAP3ESJ4_MICLU</name>
<proteinExistence type="predicted"/>
<dbReference type="InterPro" id="IPR027417">
    <property type="entry name" value="P-loop_NTPase"/>
</dbReference>
<gene>
    <name evidence="1" type="ORF">M3A82_008835</name>
</gene>
<evidence type="ECO:0000313" key="1">
    <source>
        <dbReference type="EMBL" id="MCV7629441.1"/>
    </source>
</evidence>
<evidence type="ECO:0000313" key="2">
    <source>
        <dbReference type="Proteomes" id="UP001205867"/>
    </source>
</evidence>
<protein>
    <submittedName>
        <fullName evidence="1">TniB family NTP-binding protein</fullName>
    </submittedName>
</protein>
<organism evidence="1 2">
    <name type="scientific">Micrococcus luteus</name>
    <name type="common">Micrococcus lysodeikticus</name>
    <dbReference type="NCBI Taxonomy" id="1270"/>
    <lineage>
        <taxon>Bacteria</taxon>
        <taxon>Bacillati</taxon>
        <taxon>Actinomycetota</taxon>
        <taxon>Actinomycetes</taxon>
        <taxon>Micrococcales</taxon>
        <taxon>Micrococcaceae</taxon>
        <taxon>Micrococcus</taxon>
    </lineage>
</organism>
<dbReference type="Pfam" id="PF05621">
    <property type="entry name" value="TniB"/>
    <property type="match status" value="1"/>
</dbReference>
<dbReference type="Proteomes" id="UP001205867">
    <property type="component" value="Unassembled WGS sequence"/>
</dbReference>
<dbReference type="Gene3D" id="3.40.50.300">
    <property type="entry name" value="P-loop containing nucleotide triphosphate hydrolases"/>
    <property type="match status" value="1"/>
</dbReference>
<dbReference type="SUPFAM" id="SSF52540">
    <property type="entry name" value="P-loop containing nucleoside triphosphate hydrolases"/>
    <property type="match status" value="1"/>
</dbReference>